<gene>
    <name evidence="1" type="ORF">NCTC10736_03916</name>
</gene>
<dbReference type="AlphaFoldDB" id="A0A380BYE1"/>
<dbReference type="Proteomes" id="UP000255061">
    <property type="component" value="Unassembled WGS sequence"/>
</dbReference>
<organism evidence="1 2">
    <name type="scientific">Shewanella morhuae</name>
    <dbReference type="NCBI Taxonomy" id="365591"/>
    <lineage>
        <taxon>Bacteria</taxon>
        <taxon>Pseudomonadati</taxon>
        <taxon>Pseudomonadota</taxon>
        <taxon>Gammaproteobacteria</taxon>
        <taxon>Alteromonadales</taxon>
        <taxon>Shewanellaceae</taxon>
        <taxon>Shewanella</taxon>
    </lineage>
</organism>
<protein>
    <submittedName>
        <fullName evidence="1">Uncharacterized protein</fullName>
    </submittedName>
</protein>
<reference evidence="1 2" key="1">
    <citation type="submission" date="2018-06" db="EMBL/GenBank/DDBJ databases">
        <authorList>
            <consortium name="Pathogen Informatics"/>
            <person name="Doyle S."/>
        </authorList>
    </citation>
    <scope>NUCLEOTIDE SEQUENCE [LARGE SCALE GENOMIC DNA]</scope>
    <source>
        <strain evidence="1 2">NCTC10736</strain>
    </source>
</reference>
<sequence>MQIGQKYLAVSEAYSFDDLDGSLVEFPERRREFEVLPKPEKVITDDVQHKTIENYTLSLKIGSW</sequence>
<evidence type="ECO:0000313" key="2">
    <source>
        <dbReference type="Proteomes" id="UP000255061"/>
    </source>
</evidence>
<name>A0A380BYE1_9GAMM</name>
<accession>A0A380BYE1</accession>
<evidence type="ECO:0000313" key="1">
    <source>
        <dbReference type="EMBL" id="SUJ08177.1"/>
    </source>
</evidence>
<proteinExistence type="predicted"/>
<dbReference type="EMBL" id="UGYV01000004">
    <property type="protein sequence ID" value="SUJ08177.1"/>
    <property type="molecule type" value="Genomic_DNA"/>
</dbReference>